<reference evidence="2 3" key="1">
    <citation type="submission" date="2016-10" db="EMBL/GenBank/DDBJ databases">
        <authorList>
            <person name="de Groot N.N."/>
        </authorList>
    </citation>
    <scope>NUCLEOTIDE SEQUENCE [LARGE SCALE GENOMIC DNA]</scope>
    <source>
        <strain>GEY</strain>
        <strain evidence="3">DSM 9560</strain>
    </source>
</reference>
<evidence type="ECO:0000256" key="1">
    <source>
        <dbReference type="SAM" id="SignalP"/>
    </source>
</evidence>
<dbReference type="SUPFAM" id="SSF110296">
    <property type="entry name" value="Oligoxyloglucan reducing end-specific cellobiohydrolase"/>
    <property type="match status" value="1"/>
</dbReference>
<dbReference type="RefSeq" id="WP_091543516.1">
    <property type="nucleotide sequence ID" value="NZ_FONY01000011.1"/>
</dbReference>
<dbReference type="Proteomes" id="UP000199513">
    <property type="component" value="Unassembled WGS sequence"/>
</dbReference>
<dbReference type="InterPro" id="IPR015943">
    <property type="entry name" value="WD40/YVTN_repeat-like_dom_sf"/>
</dbReference>
<dbReference type="Pfam" id="PF02012">
    <property type="entry name" value="BNR"/>
    <property type="match status" value="2"/>
</dbReference>
<dbReference type="AlphaFoldDB" id="A0A1I2EW77"/>
<dbReference type="Gene3D" id="2.130.10.10">
    <property type="entry name" value="YVTN repeat-like/Quinoprotein amine dehydrogenase"/>
    <property type="match status" value="2"/>
</dbReference>
<feature type="signal peptide" evidence="1">
    <location>
        <begin position="1"/>
        <end position="20"/>
    </location>
</feature>
<organism evidence="2 3">
    <name type="scientific">Thermoflexibacter ruber</name>
    <dbReference type="NCBI Taxonomy" id="1003"/>
    <lineage>
        <taxon>Bacteria</taxon>
        <taxon>Pseudomonadati</taxon>
        <taxon>Bacteroidota</taxon>
        <taxon>Cytophagia</taxon>
        <taxon>Cytophagales</taxon>
        <taxon>Thermoflexibacteraceae</taxon>
        <taxon>Thermoflexibacter</taxon>
    </lineage>
</organism>
<accession>A0A1I2EW77</accession>
<protein>
    <recommendedName>
        <fullName evidence="4">Photosynthesis system II assembly factor Ycf48/Hcf136-like domain-containing protein</fullName>
    </recommendedName>
</protein>
<evidence type="ECO:0008006" key="4">
    <source>
        <dbReference type="Google" id="ProtNLM"/>
    </source>
</evidence>
<keyword evidence="3" id="KW-1185">Reference proteome</keyword>
<dbReference type="CDD" id="cd15482">
    <property type="entry name" value="Sialidase_non-viral"/>
    <property type="match status" value="1"/>
</dbReference>
<dbReference type="EMBL" id="FONY01000011">
    <property type="protein sequence ID" value="SFE96867.1"/>
    <property type="molecule type" value="Genomic_DNA"/>
</dbReference>
<evidence type="ECO:0000313" key="2">
    <source>
        <dbReference type="EMBL" id="SFE96867.1"/>
    </source>
</evidence>
<proteinExistence type="predicted"/>
<evidence type="ECO:0000313" key="3">
    <source>
        <dbReference type="Proteomes" id="UP000199513"/>
    </source>
</evidence>
<keyword evidence="1" id="KW-0732">Signal</keyword>
<dbReference type="STRING" id="1003.SAMN04488541_101167"/>
<dbReference type="OrthoDB" id="9813892at2"/>
<dbReference type="PANTHER" id="PTHR47199">
    <property type="entry name" value="PHOTOSYSTEM II STABILITY/ASSEMBLY FACTOR HCF136, CHLOROPLASTIC"/>
    <property type="match status" value="1"/>
</dbReference>
<name>A0A1I2EW77_9BACT</name>
<dbReference type="PANTHER" id="PTHR47199:SF2">
    <property type="entry name" value="PHOTOSYSTEM II STABILITY_ASSEMBLY FACTOR HCF136, CHLOROPLASTIC"/>
    <property type="match status" value="1"/>
</dbReference>
<gene>
    <name evidence="2" type="ORF">SAMN04488541_101167</name>
</gene>
<sequence length="344" mass="37688">MTHKFYIFLLCFLSMFKLYAQWIPQEVATKANFRAVHTVSPKVCWIGGSQGTFLKTTNSGKSWQVQKVAKADSLDFRDVYAFDNKVAFLMSAGEAEKGKAKIYKTIDGGKTWKIVFATQEKGVFLDGIDFWDKKNGIAFGDPIENKFYILITKDGGESWQRVNPDLLPPIQEGEAAFAASGTSIVTYGKTSAWIGTGGGKVGRIFYTHDQGKSWQVSETALQAGKSAGIFGLRFWDKNTGIAVGGDYINTKDAAPNVSITYDGGKSWSVITTTDPKGLKEAVSLYKEKILLCVGNGTCYSKDFGKTWTKIDDSVFHAVSFSGNVGFAVSGKGVVSKFDKQFDLK</sequence>
<feature type="chain" id="PRO_5011538010" description="Photosynthesis system II assembly factor Ycf48/Hcf136-like domain-containing protein" evidence="1">
    <location>
        <begin position="21"/>
        <end position="344"/>
    </location>
</feature>
<dbReference type="InterPro" id="IPR002860">
    <property type="entry name" value="BNR_rpt"/>
</dbReference>